<keyword evidence="3" id="KW-1185">Reference proteome</keyword>
<dbReference type="PANTHER" id="PTHR31900:SF34">
    <property type="entry name" value="EMB|CAB62440.1-RELATED"/>
    <property type="match status" value="1"/>
</dbReference>
<dbReference type="InterPro" id="IPR006566">
    <property type="entry name" value="FBD"/>
</dbReference>
<dbReference type="Pfam" id="PF24758">
    <property type="entry name" value="LRR_At5g56370"/>
    <property type="match status" value="1"/>
</dbReference>
<feature type="domain" description="FBD" evidence="1">
    <location>
        <begin position="350"/>
        <end position="421"/>
    </location>
</feature>
<accession>A0AAU9SNV2</accession>
<gene>
    <name evidence="2" type="ORF">TAV2_LOCUS18070</name>
</gene>
<dbReference type="Pfam" id="PF08387">
    <property type="entry name" value="FBD"/>
    <property type="match status" value="1"/>
</dbReference>
<organism evidence="2 3">
    <name type="scientific">Thlaspi arvense</name>
    <name type="common">Field penny-cress</name>
    <dbReference type="NCBI Taxonomy" id="13288"/>
    <lineage>
        <taxon>Eukaryota</taxon>
        <taxon>Viridiplantae</taxon>
        <taxon>Streptophyta</taxon>
        <taxon>Embryophyta</taxon>
        <taxon>Tracheophyta</taxon>
        <taxon>Spermatophyta</taxon>
        <taxon>Magnoliopsida</taxon>
        <taxon>eudicotyledons</taxon>
        <taxon>Gunneridae</taxon>
        <taxon>Pentapetalae</taxon>
        <taxon>rosids</taxon>
        <taxon>malvids</taxon>
        <taxon>Brassicales</taxon>
        <taxon>Brassicaceae</taxon>
        <taxon>Thlaspideae</taxon>
        <taxon>Thlaspi</taxon>
    </lineage>
</organism>
<dbReference type="EMBL" id="OU466861">
    <property type="protein sequence ID" value="CAH2067475.1"/>
    <property type="molecule type" value="Genomic_DNA"/>
</dbReference>
<dbReference type="InterPro" id="IPR050232">
    <property type="entry name" value="FBL13/AtMIF1-like"/>
</dbReference>
<dbReference type="Proteomes" id="UP000836841">
    <property type="component" value="Chromosome 5"/>
</dbReference>
<reference evidence="2 3" key="1">
    <citation type="submission" date="2022-03" db="EMBL/GenBank/DDBJ databases">
        <authorList>
            <person name="Nunn A."/>
            <person name="Chopra R."/>
            <person name="Nunn A."/>
            <person name="Contreras Garrido A."/>
        </authorList>
    </citation>
    <scope>NUCLEOTIDE SEQUENCE [LARGE SCALE GENOMIC DNA]</scope>
</reference>
<evidence type="ECO:0000313" key="2">
    <source>
        <dbReference type="EMBL" id="CAH2067475.1"/>
    </source>
</evidence>
<dbReference type="InterPro" id="IPR055411">
    <property type="entry name" value="LRR_FXL15/At3g58940/PEG3-like"/>
</dbReference>
<evidence type="ECO:0000259" key="1">
    <source>
        <dbReference type="SMART" id="SM00579"/>
    </source>
</evidence>
<dbReference type="PANTHER" id="PTHR31900">
    <property type="entry name" value="F-BOX/RNI SUPERFAMILY PROTEIN-RELATED"/>
    <property type="match status" value="1"/>
</dbReference>
<name>A0AAU9SNV2_THLAR</name>
<proteinExistence type="predicted"/>
<evidence type="ECO:0000313" key="3">
    <source>
        <dbReference type="Proteomes" id="UP000836841"/>
    </source>
</evidence>
<dbReference type="InterPro" id="IPR032675">
    <property type="entry name" value="LRR_dom_sf"/>
</dbReference>
<dbReference type="SUPFAM" id="SSF52047">
    <property type="entry name" value="RNI-like"/>
    <property type="match status" value="1"/>
</dbReference>
<dbReference type="AlphaFoldDB" id="A0AAU9SNV2"/>
<sequence length="430" mass="49461">MGCQRIYDLPEDLLLWILLLVPTKDAIATAILSKRNVWKMLYELVFRDEQGSESVGWLIDKSLQLLEAPRLDSLVVELRSCHVDVDVRKWVEKAVKLGVRELDFSLLWTGEPTSLPKSIYTCGTLVRLSLSNQILVHVSFPASLPSLLHLGLVNVVYKDEDSLARLLSSCPILLKLVVERPGYDNLTNFTVKVPSLKELRYTNRWREQEEEEEEEEEYPSGSLVIDTPALEDVVINDNWGDYCTFIDNMPYLNVVYINNIPNPHEKFLIFFSSSRRLSMYLSEALAPVACCNTVKFSRLMDLNFFTEKPVDWLEALILMLQNSPKLKTLRIDSMGWCEASSWNQPSTIPGCLSSHLEIVWWKQYGGSEDEKQLLPYILANSKCLKRVEIDISLIPTYNLQECQKELESIPRISPSSRLLYYTPQPNWKFS</sequence>
<protein>
    <recommendedName>
        <fullName evidence="1">FBD domain-containing protein</fullName>
    </recommendedName>
</protein>
<dbReference type="Gene3D" id="3.80.10.10">
    <property type="entry name" value="Ribonuclease Inhibitor"/>
    <property type="match status" value="1"/>
</dbReference>
<dbReference type="SMART" id="SM00579">
    <property type="entry name" value="FBD"/>
    <property type="match status" value="1"/>
</dbReference>